<name>A0ABP7EK10_9SPHN</name>
<gene>
    <name evidence="1" type="ORF">GCM10022268_30770</name>
</gene>
<evidence type="ECO:0000313" key="1">
    <source>
        <dbReference type="EMBL" id="GAA3720338.1"/>
    </source>
</evidence>
<keyword evidence="2" id="KW-1185">Reference proteome</keyword>
<accession>A0ABP7EK10</accession>
<evidence type="ECO:0000313" key="2">
    <source>
        <dbReference type="Proteomes" id="UP001500523"/>
    </source>
</evidence>
<reference evidence="2" key="1">
    <citation type="journal article" date="2019" name="Int. J. Syst. Evol. Microbiol.">
        <title>The Global Catalogue of Microorganisms (GCM) 10K type strain sequencing project: providing services to taxonomists for standard genome sequencing and annotation.</title>
        <authorList>
            <consortium name="The Broad Institute Genomics Platform"/>
            <consortium name="The Broad Institute Genome Sequencing Center for Infectious Disease"/>
            <person name="Wu L."/>
            <person name="Ma J."/>
        </authorList>
    </citation>
    <scope>NUCLEOTIDE SEQUENCE [LARGE SCALE GENOMIC DNA]</scope>
    <source>
        <strain evidence="2">JCM 17498</strain>
    </source>
</reference>
<comment type="caution">
    <text evidence="1">The sequence shown here is derived from an EMBL/GenBank/DDBJ whole genome shotgun (WGS) entry which is preliminary data.</text>
</comment>
<organism evidence="1 2">
    <name type="scientific">Sphingomonas cynarae</name>
    <dbReference type="NCBI Taxonomy" id="930197"/>
    <lineage>
        <taxon>Bacteria</taxon>
        <taxon>Pseudomonadati</taxon>
        <taxon>Pseudomonadota</taxon>
        <taxon>Alphaproteobacteria</taxon>
        <taxon>Sphingomonadales</taxon>
        <taxon>Sphingomonadaceae</taxon>
        <taxon>Sphingomonas</taxon>
    </lineage>
</organism>
<protein>
    <submittedName>
        <fullName evidence="1">Uncharacterized protein</fullName>
    </submittedName>
</protein>
<proteinExistence type="predicted"/>
<dbReference type="Proteomes" id="UP001500523">
    <property type="component" value="Unassembled WGS sequence"/>
</dbReference>
<dbReference type="EMBL" id="BAABBF010000008">
    <property type="protein sequence ID" value="GAA3720338.1"/>
    <property type="molecule type" value="Genomic_DNA"/>
</dbReference>
<sequence length="79" mass="8955">MNHAGEPVRQFVSPDGVMRYSIRERRDGLFQIVHDGATLPDGSQPYYLVDRIVSGMFATADLAEEEMQRQASGAWVRDR</sequence>